<evidence type="ECO:0000313" key="3">
    <source>
        <dbReference type="Proteomes" id="UP000250179"/>
    </source>
</evidence>
<organism evidence="2 3">
    <name type="scientific">Thermococcus profundus</name>
    <dbReference type="NCBI Taxonomy" id="49899"/>
    <lineage>
        <taxon>Archaea</taxon>
        <taxon>Methanobacteriati</taxon>
        <taxon>Methanobacteriota</taxon>
        <taxon>Thermococci</taxon>
        <taxon>Thermococcales</taxon>
        <taxon>Thermococcaceae</taxon>
        <taxon>Thermococcus</taxon>
    </lineage>
</organism>
<dbReference type="InterPro" id="IPR002716">
    <property type="entry name" value="PIN_dom"/>
</dbReference>
<keyword evidence="3" id="KW-1185">Reference proteome</keyword>
<dbReference type="Gene3D" id="3.40.50.1010">
    <property type="entry name" value="5'-nuclease"/>
    <property type="match status" value="1"/>
</dbReference>
<dbReference type="AlphaFoldDB" id="A0A2Z2MAQ8"/>
<evidence type="ECO:0000313" key="2">
    <source>
        <dbReference type="EMBL" id="ASJ03477.1"/>
    </source>
</evidence>
<dbReference type="Pfam" id="PF10130">
    <property type="entry name" value="PIN_2"/>
    <property type="match status" value="1"/>
</dbReference>
<name>A0A2Z2MAQ8_THEPR</name>
<gene>
    <name evidence="2" type="ORF">A3L09_09495</name>
</gene>
<dbReference type="OrthoDB" id="97388at2157"/>
<sequence>MELVLDFNVIFSALYGRGVAYRIFMENHVLEKFRFLVPAYLWEELDSKRERISRLTHLNEEEVEYVLSIIKSQTVVIPENIILQALEKAKEICLDPKDIPYVALALALNVPLLTGDRKLAESIRGYIKVYTPREVLDLLEGRAEL</sequence>
<feature type="domain" description="PIN" evidence="1">
    <location>
        <begin position="1"/>
        <end position="121"/>
    </location>
</feature>
<dbReference type="Proteomes" id="UP000250179">
    <property type="component" value="Chromosome"/>
</dbReference>
<dbReference type="GeneID" id="33320650"/>
<dbReference type="KEGG" id="tprf:A3L09_09495"/>
<dbReference type="SMART" id="SM00670">
    <property type="entry name" value="PINc"/>
    <property type="match status" value="1"/>
</dbReference>
<protein>
    <recommendedName>
        <fullName evidence="1">PIN domain-containing protein</fullName>
    </recommendedName>
</protein>
<accession>A0A2Z2MAQ8</accession>
<evidence type="ECO:0000259" key="1">
    <source>
        <dbReference type="SMART" id="SM00670"/>
    </source>
</evidence>
<reference evidence="2 3" key="1">
    <citation type="submission" date="2016-03" db="EMBL/GenBank/DDBJ databases">
        <title>Complete genome sequence of Thermococcus profundus strain DT5432.</title>
        <authorList>
            <person name="Oger P.M."/>
        </authorList>
    </citation>
    <scope>NUCLEOTIDE SEQUENCE [LARGE SCALE GENOMIC DNA]</scope>
    <source>
        <strain evidence="2 3">DT 5432</strain>
    </source>
</reference>
<proteinExistence type="predicted"/>
<dbReference type="RefSeq" id="WP_088858734.1">
    <property type="nucleotide sequence ID" value="NZ_CP014862.1"/>
</dbReference>
<dbReference type="InterPro" id="IPR029060">
    <property type="entry name" value="PIN-like_dom_sf"/>
</dbReference>
<dbReference type="SUPFAM" id="SSF88723">
    <property type="entry name" value="PIN domain-like"/>
    <property type="match status" value="1"/>
</dbReference>
<dbReference type="EMBL" id="CP014862">
    <property type="protein sequence ID" value="ASJ03477.1"/>
    <property type="molecule type" value="Genomic_DNA"/>
</dbReference>